<keyword evidence="1" id="KW-0812">Transmembrane</keyword>
<evidence type="ECO:0000313" key="3">
    <source>
        <dbReference type="Proteomes" id="UP000642488"/>
    </source>
</evidence>
<keyword evidence="3" id="KW-1185">Reference proteome</keyword>
<accession>A0A934MAX4</accession>
<reference evidence="2" key="1">
    <citation type="submission" date="2020-12" db="EMBL/GenBank/DDBJ databases">
        <title>Bacterial taxonomy.</title>
        <authorList>
            <person name="Pan X."/>
        </authorList>
    </citation>
    <scope>NUCLEOTIDE SEQUENCE</scope>
    <source>
        <strain evidence="2">KCTC 52957</strain>
    </source>
</reference>
<evidence type="ECO:0000313" key="2">
    <source>
        <dbReference type="EMBL" id="MBJ3764117.1"/>
    </source>
</evidence>
<proteinExistence type="predicted"/>
<dbReference type="EMBL" id="JAEKPD010000016">
    <property type="protein sequence ID" value="MBJ3764117.1"/>
    <property type="molecule type" value="Genomic_DNA"/>
</dbReference>
<dbReference type="AlphaFoldDB" id="A0A934MAX4"/>
<dbReference type="InterPro" id="IPR024409">
    <property type="entry name" value="DUF3833"/>
</dbReference>
<evidence type="ECO:0000256" key="1">
    <source>
        <dbReference type="SAM" id="Phobius"/>
    </source>
</evidence>
<name>A0A934MAX4_9RHOB</name>
<dbReference type="Pfam" id="PF12915">
    <property type="entry name" value="DUF3833"/>
    <property type="match status" value="1"/>
</dbReference>
<sequence>MDIFIYISVLTSALLCAVIVRVRILSFAGQKVQDYEGLGPVFDLPTHLDGALICDGVIFGPTGRVTSRFNARMIGTWEGDTGTLHEEFTYDSGAQQTRAWHLEVKGPNRFVARADDVIGIGVGRNAGPAVRLSYRIVLPQDSGGHKLDVIDWMYLDTGGNIINRSQFFKYGFKVAELIATIRKDTSE</sequence>
<keyword evidence="1" id="KW-0472">Membrane</keyword>
<dbReference type="RefSeq" id="WP_198917286.1">
    <property type="nucleotide sequence ID" value="NZ_JAEKPD010000016.1"/>
</dbReference>
<gene>
    <name evidence="2" type="ORF">ILP92_15305</name>
</gene>
<dbReference type="Proteomes" id="UP000642488">
    <property type="component" value="Unassembled WGS sequence"/>
</dbReference>
<feature type="transmembrane region" description="Helical" evidence="1">
    <location>
        <begin position="6"/>
        <end position="24"/>
    </location>
</feature>
<protein>
    <submittedName>
        <fullName evidence="2">DUF3833 family protein</fullName>
    </submittedName>
</protein>
<organism evidence="2 3">
    <name type="scientific">Palleronia pontilimi</name>
    <dbReference type="NCBI Taxonomy" id="1964209"/>
    <lineage>
        <taxon>Bacteria</taxon>
        <taxon>Pseudomonadati</taxon>
        <taxon>Pseudomonadota</taxon>
        <taxon>Alphaproteobacteria</taxon>
        <taxon>Rhodobacterales</taxon>
        <taxon>Roseobacteraceae</taxon>
        <taxon>Palleronia</taxon>
    </lineage>
</organism>
<keyword evidence="1" id="KW-1133">Transmembrane helix</keyword>
<comment type="caution">
    <text evidence="2">The sequence shown here is derived from an EMBL/GenBank/DDBJ whole genome shotgun (WGS) entry which is preliminary data.</text>
</comment>